<evidence type="ECO:0000313" key="1">
    <source>
        <dbReference type="EMBL" id="VFJ57925.1"/>
    </source>
</evidence>
<keyword evidence="1" id="KW-0255">Endonuclease</keyword>
<dbReference type="AlphaFoldDB" id="A0A450SVL3"/>
<proteinExistence type="predicted"/>
<name>A0A450SVL3_9GAMM</name>
<accession>A0A450SVL3</accession>
<protein>
    <submittedName>
        <fullName evidence="1">mRNA-degrading endonuclease RelE, toxin component of the RelBE toxin-antitoxin system</fullName>
    </submittedName>
</protein>
<sequence length="111" mass="12929">MFLVKNTRSFHKKIKKISRHYPNIVKDLLNIIDSLESGNFIGDAIPGFSRRVYKARVPSSDQKRGKRGGFRVIYYVVMDNKTVYLLTVYAKSRQQNIDPPLIQRLIEDLET</sequence>
<keyword evidence="1" id="KW-0378">Hydrolase</keyword>
<keyword evidence="1" id="KW-0540">Nuclease</keyword>
<dbReference type="InterPro" id="IPR009387">
    <property type="entry name" value="HigB-2"/>
</dbReference>
<dbReference type="EMBL" id="CAADEX010000069">
    <property type="protein sequence ID" value="VFJ57925.1"/>
    <property type="molecule type" value="Genomic_DNA"/>
</dbReference>
<organism evidence="1">
    <name type="scientific">Candidatus Kentrum sp. DK</name>
    <dbReference type="NCBI Taxonomy" id="2126562"/>
    <lineage>
        <taxon>Bacteria</taxon>
        <taxon>Pseudomonadati</taxon>
        <taxon>Pseudomonadota</taxon>
        <taxon>Gammaproteobacteria</taxon>
        <taxon>Candidatus Kentrum</taxon>
    </lineage>
</organism>
<dbReference type="Pfam" id="PF06296">
    <property type="entry name" value="RelE"/>
    <property type="match status" value="1"/>
</dbReference>
<dbReference type="PIRSF" id="PIRSF039032">
    <property type="entry name" value="HigB-2"/>
    <property type="match status" value="1"/>
</dbReference>
<reference evidence="1" key="1">
    <citation type="submission" date="2019-02" db="EMBL/GenBank/DDBJ databases">
        <authorList>
            <person name="Gruber-Vodicka R. H."/>
            <person name="Seah K. B. B."/>
        </authorList>
    </citation>
    <scope>NUCLEOTIDE SEQUENCE</scope>
    <source>
        <strain evidence="1">BECK_DK47</strain>
    </source>
</reference>
<gene>
    <name evidence="1" type="ORF">BECKDK2373B_GA0170837_10693</name>
</gene>
<dbReference type="GO" id="GO:0004519">
    <property type="term" value="F:endonuclease activity"/>
    <property type="evidence" value="ECO:0007669"/>
    <property type="project" value="UniProtKB-KW"/>
</dbReference>